<keyword evidence="2" id="KW-1185">Reference proteome</keyword>
<accession>A0A9P6KKL1</accession>
<reference evidence="1" key="1">
    <citation type="journal article" date="2020" name="Mol. Plant Microbe Interact.">
        <title>Genome Sequence of the Biocontrol Agent Coniothyrium minitans strain Conio (IMI 134523).</title>
        <authorList>
            <person name="Patel D."/>
            <person name="Shittu T.A."/>
            <person name="Baroncelli R."/>
            <person name="Muthumeenakshi S."/>
            <person name="Osborne T.H."/>
            <person name="Janganan T.K."/>
            <person name="Sreenivasaprasad S."/>
        </authorList>
    </citation>
    <scope>NUCLEOTIDE SEQUENCE</scope>
    <source>
        <strain evidence="1">Conio</strain>
    </source>
</reference>
<dbReference type="EMBL" id="WJXW01000015">
    <property type="protein sequence ID" value="KAF9729922.1"/>
    <property type="molecule type" value="Genomic_DNA"/>
</dbReference>
<evidence type="ECO:0000313" key="1">
    <source>
        <dbReference type="EMBL" id="KAF9729922.1"/>
    </source>
</evidence>
<comment type="caution">
    <text evidence="1">The sequence shown here is derived from an EMBL/GenBank/DDBJ whole genome shotgun (WGS) entry which is preliminary data.</text>
</comment>
<name>A0A9P6KKL1_9PLEO</name>
<protein>
    <submittedName>
        <fullName evidence="1">Kinesin light chain</fullName>
    </submittedName>
</protein>
<organism evidence="1 2">
    <name type="scientific">Paraphaeosphaeria minitans</name>
    <dbReference type="NCBI Taxonomy" id="565426"/>
    <lineage>
        <taxon>Eukaryota</taxon>
        <taxon>Fungi</taxon>
        <taxon>Dikarya</taxon>
        <taxon>Ascomycota</taxon>
        <taxon>Pezizomycotina</taxon>
        <taxon>Dothideomycetes</taxon>
        <taxon>Pleosporomycetidae</taxon>
        <taxon>Pleosporales</taxon>
        <taxon>Massarineae</taxon>
        <taxon>Didymosphaeriaceae</taxon>
        <taxon>Paraphaeosphaeria</taxon>
    </lineage>
</organism>
<sequence length="80" mass="9306">MHNLVQLATRQWLKSGGQLDRWRAQFISNLCSELPTGERKNWEKCQALFPHARAALAHRPKDGESLKEWALLLYKAAWYA</sequence>
<proteinExistence type="predicted"/>
<evidence type="ECO:0000313" key="2">
    <source>
        <dbReference type="Proteomes" id="UP000756921"/>
    </source>
</evidence>
<dbReference type="Proteomes" id="UP000756921">
    <property type="component" value="Unassembled WGS sequence"/>
</dbReference>
<dbReference type="AlphaFoldDB" id="A0A9P6KKL1"/>
<gene>
    <name evidence="1" type="ORF">PMIN01_11855</name>
</gene>
<dbReference type="OrthoDB" id="5986190at2759"/>